<reference evidence="1" key="1">
    <citation type="submission" date="2023-07" db="EMBL/GenBank/DDBJ databases">
        <title>Chromosome-level genome assembly of Artemia franciscana.</title>
        <authorList>
            <person name="Jo E."/>
        </authorList>
    </citation>
    <scope>NUCLEOTIDE SEQUENCE</scope>
    <source>
        <tissue evidence="1">Whole body</tissue>
    </source>
</reference>
<protein>
    <submittedName>
        <fullName evidence="1">Uncharacterized protein</fullName>
    </submittedName>
</protein>
<dbReference type="AlphaFoldDB" id="A0AA88HCX8"/>
<keyword evidence="2" id="KW-1185">Reference proteome</keyword>
<dbReference type="EMBL" id="JAVRJZ010000020">
    <property type="protein sequence ID" value="KAK2706608.1"/>
    <property type="molecule type" value="Genomic_DNA"/>
</dbReference>
<organism evidence="1 2">
    <name type="scientific">Artemia franciscana</name>
    <name type="common">Brine shrimp</name>
    <name type="synonym">Artemia sanfranciscana</name>
    <dbReference type="NCBI Taxonomy" id="6661"/>
    <lineage>
        <taxon>Eukaryota</taxon>
        <taxon>Metazoa</taxon>
        <taxon>Ecdysozoa</taxon>
        <taxon>Arthropoda</taxon>
        <taxon>Crustacea</taxon>
        <taxon>Branchiopoda</taxon>
        <taxon>Anostraca</taxon>
        <taxon>Artemiidae</taxon>
        <taxon>Artemia</taxon>
    </lineage>
</organism>
<proteinExistence type="predicted"/>
<name>A0AA88HCX8_ARTSF</name>
<sequence>MVLKSGDSRGMDGLDLSEELKVLRDINSEKEHTTLQCLEFLVPLTYSIPNAVIEHKIVSTVPIKVKGAGGSSQI</sequence>
<evidence type="ECO:0000313" key="1">
    <source>
        <dbReference type="EMBL" id="KAK2706608.1"/>
    </source>
</evidence>
<gene>
    <name evidence="1" type="ORF">QYM36_016587</name>
</gene>
<dbReference type="Proteomes" id="UP001187531">
    <property type="component" value="Unassembled WGS sequence"/>
</dbReference>
<evidence type="ECO:0000313" key="2">
    <source>
        <dbReference type="Proteomes" id="UP001187531"/>
    </source>
</evidence>
<comment type="caution">
    <text evidence="1">The sequence shown here is derived from an EMBL/GenBank/DDBJ whole genome shotgun (WGS) entry which is preliminary data.</text>
</comment>
<accession>A0AA88HCX8</accession>